<protein>
    <submittedName>
        <fullName evidence="1">Phosphoribulokinase</fullName>
    </submittedName>
</protein>
<evidence type="ECO:0000313" key="2">
    <source>
        <dbReference type="Proteomes" id="UP000234206"/>
    </source>
</evidence>
<proteinExistence type="predicted"/>
<dbReference type="CDD" id="cd02019">
    <property type="entry name" value="NK"/>
    <property type="match status" value="1"/>
</dbReference>
<name>A0A2I1P9X7_9MICO</name>
<reference evidence="1 2" key="1">
    <citation type="submission" date="2017-12" db="EMBL/GenBank/DDBJ databases">
        <title>Phylogenetic diversity of female urinary microbiome.</title>
        <authorList>
            <person name="Thomas-White K."/>
            <person name="Wolfe A.J."/>
        </authorList>
    </citation>
    <scope>NUCLEOTIDE SEQUENCE [LARGE SCALE GENOMIC DNA]</scope>
    <source>
        <strain evidence="1 2">UMB1298</strain>
    </source>
</reference>
<gene>
    <name evidence="1" type="ORF">CYJ76_07725</name>
</gene>
<organism evidence="1 2">
    <name type="scientific">Kytococcus schroeteri</name>
    <dbReference type="NCBI Taxonomy" id="138300"/>
    <lineage>
        <taxon>Bacteria</taxon>
        <taxon>Bacillati</taxon>
        <taxon>Actinomycetota</taxon>
        <taxon>Actinomycetes</taxon>
        <taxon>Micrococcales</taxon>
        <taxon>Kytococcaceae</taxon>
        <taxon>Kytococcus</taxon>
    </lineage>
</organism>
<accession>A0A2I1P9X7</accession>
<dbReference type="AlphaFoldDB" id="A0A2I1P9X7"/>
<sequence>MGADPVTAAAVRETWAAVAHRVGRGRPVLVAVDGRSGSGKTTYAAHLRAHAAERLGVPTDHVGLVAVEELYPGWEGLTAAPALLDWHVLRPLREGATAVTWPRWDWAVERYTALGRMDLPPTGVVVVEGVGCSAPPARGAYDHVVWLQAPADLRRTAVARREDATSTAPGTPPWWHGWARAEDRLLAAHPPHHDQLVERSGVDEERSRA</sequence>
<keyword evidence="2" id="KW-1185">Reference proteome</keyword>
<dbReference type="EMBL" id="PKIZ01000013">
    <property type="protein sequence ID" value="PKZ41439.1"/>
    <property type="molecule type" value="Genomic_DNA"/>
</dbReference>
<dbReference type="Proteomes" id="UP000234206">
    <property type="component" value="Unassembled WGS sequence"/>
</dbReference>
<dbReference type="GO" id="GO:0016301">
    <property type="term" value="F:kinase activity"/>
    <property type="evidence" value="ECO:0007669"/>
    <property type="project" value="UniProtKB-KW"/>
</dbReference>
<dbReference type="Gene3D" id="3.40.50.300">
    <property type="entry name" value="P-loop containing nucleotide triphosphate hydrolases"/>
    <property type="match status" value="1"/>
</dbReference>
<comment type="caution">
    <text evidence="1">The sequence shown here is derived from an EMBL/GenBank/DDBJ whole genome shotgun (WGS) entry which is preliminary data.</text>
</comment>
<evidence type="ECO:0000313" key="1">
    <source>
        <dbReference type="EMBL" id="PKZ41439.1"/>
    </source>
</evidence>
<dbReference type="SUPFAM" id="SSF52540">
    <property type="entry name" value="P-loop containing nucleoside triphosphate hydrolases"/>
    <property type="match status" value="1"/>
</dbReference>
<keyword evidence="1" id="KW-0418">Kinase</keyword>
<dbReference type="InterPro" id="IPR027417">
    <property type="entry name" value="P-loop_NTPase"/>
</dbReference>
<keyword evidence="1" id="KW-0808">Transferase</keyword>